<dbReference type="SUPFAM" id="SSF53335">
    <property type="entry name" value="S-adenosyl-L-methionine-dependent methyltransferases"/>
    <property type="match status" value="1"/>
</dbReference>
<comment type="caution">
    <text evidence="10">The sequence shown here is derived from an EMBL/GenBank/DDBJ whole genome shotgun (WGS) entry which is preliminary data.</text>
</comment>
<dbReference type="InterPro" id="IPR001737">
    <property type="entry name" value="KsgA/Erm"/>
</dbReference>
<dbReference type="SMART" id="SM00650">
    <property type="entry name" value="rADc"/>
    <property type="match status" value="1"/>
</dbReference>
<proteinExistence type="inferred from homology"/>
<dbReference type="GO" id="GO:0005829">
    <property type="term" value="C:cytosol"/>
    <property type="evidence" value="ECO:0007669"/>
    <property type="project" value="TreeGrafter"/>
</dbReference>
<feature type="binding site" evidence="7 8">
    <location>
        <position position="121"/>
    </location>
    <ligand>
        <name>S-adenosyl-L-methionine</name>
        <dbReference type="ChEBI" id="CHEBI:59789"/>
    </ligand>
</feature>
<reference evidence="10" key="1">
    <citation type="journal article" date="2020" name="mSystems">
        <title>Genome- and Community-Level Interaction Insights into Carbon Utilization and Element Cycling Functions of Hydrothermarchaeota in Hydrothermal Sediment.</title>
        <authorList>
            <person name="Zhou Z."/>
            <person name="Liu Y."/>
            <person name="Xu W."/>
            <person name="Pan J."/>
            <person name="Luo Z.H."/>
            <person name="Li M."/>
        </authorList>
    </citation>
    <scope>NUCLEOTIDE SEQUENCE [LARGE SCALE GENOMIC DNA]</scope>
    <source>
        <strain evidence="10">SpSt-776</strain>
    </source>
</reference>
<dbReference type="CDD" id="cd02440">
    <property type="entry name" value="AdoMet_MTases"/>
    <property type="match status" value="1"/>
</dbReference>
<dbReference type="Gene3D" id="1.10.8.100">
    <property type="entry name" value="Ribosomal RNA adenine dimethylase-like, domain 2"/>
    <property type="match status" value="1"/>
</dbReference>
<dbReference type="EC" id="2.1.1.182" evidence="7"/>
<evidence type="ECO:0000313" key="10">
    <source>
        <dbReference type="EMBL" id="HGB13697.1"/>
    </source>
</evidence>
<dbReference type="FunFam" id="1.10.8.100:FF:000001">
    <property type="entry name" value="Ribosomal RNA small subunit methyltransferase A"/>
    <property type="match status" value="1"/>
</dbReference>
<evidence type="ECO:0000256" key="6">
    <source>
        <dbReference type="ARBA" id="ARBA00022884"/>
    </source>
</evidence>
<evidence type="ECO:0000256" key="4">
    <source>
        <dbReference type="ARBA" id="ARBA00022679"/>
    </source>
</evidence>
<gene>
    <name evidence="7 10" type="primary">rsmA</name>
    <name evidence="7" type="synonym">ksgA</name>
    <name evidence="10" type="ORF">ENV62_00420</name>
</gene>
<evidence type="ECO:0000256" key="1">
    <source>
        <dbReference type="ARBA" id="ARBA00022490"/>
    </source>
</evidence>
<dbReference type="PANTHER" id="PTHR11727">
    <property type="entry name" value="DIMETHYLADENOSINE TRANSFERASE"/>
    <property type="match status" value="1"/>
</dbReference>
<evidence type="ECO:0000256" key="2">
    <source>
        <dbReference type="ARBA" id="ARBA00022552"/>
    </source>
</evidence>
<feature type="binding site" evidence="7 8">
    <location>
        <position position="49"/>
    </location>
    <ligand>
        <name>S-adenosyl-L-methionine</name>
        <dbReference type="ChEBI" id="CHEBI:59789"/>
    </ligand>
</feature>
<dbReference type="PROSITE" id="PS01131">
    <property type="entry name" value="RRNA_A_DIMETH"/>
    <property type="match status" value="1"/>
</dbReference>
<organism evidence="10">
    <name type="scientific">Desulfobacca acetoxidans</name>
    <dbReference type="NCBI Taxonomy" id="60893"/>
    <lineage>
        <taxon>Bacteria</taxon>
        <taxon>Pseudomonadati</taxon>
        <taxon>Thermodesulfobacteriota</taxon>
        <taxon>Desulfobaccia</taxon>
        <taxon>Desulfobaccales</taxon>
        <taxon>Desulfobaccaceae</taxon>
        <taxon>Desulfobacca</taxon>
    </lineage>
</organism>
<dbReference type="Gene3D" id="3.40.50.150">
    <property type="entry name" value="Vaccinia Virus protein VP39"/>
    <property type="match status" value="1"/>
</dbReference>
<comment type="similarity">
    <text evidence="7">Belongs to the class I-like SAM-binding methyltransferase superfamily. rRNA adenine N(6)-methyltransferase family. RsmA subfamily.</text>
</comment>
<keyword evidence="4 7" id="KW-0808">Transferase</keyword>
<keyword evidence="6 7" id="KW-0694">RNA-binding</keyword>
<dbReference type="InterPro" id="IPR011530">
    <property type="entry name" value="rRNA_adenine_dimethylase"/>
</dbReference>
<dbReference type="PANTHER" id="PTHR11727:SF7">
    <property type="entry name" value="DIMETHYLADENOSINE TRANSFERASE-RELATED"/>
    <property type="match status" value="1"/>
</dbReference>
<name>A0A7C3WRS1_9BACT</name>
<keyword evidence="5 7" id="KW-0949">S-adenosyl-L-methionine</keyword>
<feature type="binding site" evidence="7 8">
    <location>
        <position position="47"/>
    </location>
    <ligand>
        <name>S-adenosyl-L-methionine</name>
        <dbReference type="ChEBI" id="CHEBI:59789"/>
    </ligand>
</feature>
<dbReference type="InterPro" id="IPR023165">
    <property type="entry name" value="rRNA_Ade_diMease-like_C"/>
</dbReference>
<dbReference type="HAMAP" id="MF_00607">
    <property type="entry name" value="16SrRNA_methyltr_A"/>
    <property type="match status" value="1"/>
</dbReference>
<dbReference type="GO" id="GO:0052908">
    <property type="term" value="F:16S rRNA (adenine(1518)-N(6)/adenine(1519)-N(6))-dimethyltransferase activity"/>
    <property type="evidence" value="ECO:0007669"/>
    <property type="project" value="UniProtKB-EC"/>
</dbReference>
<feature type="domain" description="Ribosomal RNA adenine methylase transferase N-terminal" evidence="9">
    <location>
        <begin position="54"/>
        <end position="228"/>
    </location>
</feature>
<evidence type="ECO:0000259" key="9">
    <source>
        <dbReference type="SMART" id="SM00650"/>
    </source>
</evidence>
<comment type="catalytic activity">
    <reaction evidence="7">
        <text>adenosine(1518)/adenosine(1519) in 16S rRNA + 4 S-adenosyl-L-methionine = N(6)-dimethyladenosine(1518)/N(6)-dimethyladenosine(1519) in 16S rRNA + 4 S-adenosyl-L-homocysteine + 4 H(+)</text>
        <dbReference type="Rhea" id="RHEA:19609"/>
        <dbReference type="Rhea" id="RHEA-COMP:10232"/>
        <dbReference type="Rhea" id="RHEA-COMP:10233"/>
        <dbReference type="ChEBI" id="CHEBI:15378"/>
        <dbReference type="ChEBI" id="CHEBI:57856"/>
        <dbReference type="ChEBI" id="CHEBI:59789"/>
        <dbReference type="ChEBI" id="CHEBI:74411"/>
        <dbReference type="ChEBI" id="CHEBI:74493"/>
        <dbReference type="EC" id="2.1.1.182"/>
    </reaction>
</comment>
<dbReference type="Pfam" id="PF00398">
    <property type="entry name" value="RrnaAD"/>
    <property type="match status" value="1"/>
</dbReference>
<dbReference type="PROSITE" id="PS51689">
    <property type="entry name" value="SAM_RNA_A_N6_MT"/>
    <property type="match status" value="1"/>
</dbReference>
<keyword evidence="2 7" id="KW-0698">rRNA processing</keyword>
<dbReference type="InterPro" id="IPR020598">
    <property type="entry name" value="rRNA_Ade_methylase_Trfase_N"/>
</dbReference>
<dbReference type="GO" id="GO:0003723">
    <property type="term" value="F:RNA binding"/>
    <property type="evidence" value="ECO:0007669"/>
    <property type="project" value="UniProtKB-UniRule"/>
</dbReference>
<evidence type="ECO:0000256" key="8">
    <source>
        <dbReference type="PROSITE-ProRule" id="PRU01026"/>
    </source>
</evidence>
<keyword evidence="3 7" id="KW-0489">Methyltransferase</keyword>
<feature type="binding site" evidence="7 8">
    <location>
        <position position="95"/>
    </location>
    <ligand>
        <name>S-adenosyl-L-methionine</name>
        <dbReference type="ChEBI" id="CHEBI:59789"/>
    </ligand>
</feature>
<dbReference type="AlphaFoldDB" id="A0A7C3WRS1"/>
<dbReference type="EMBL" id="DTHB01000007">
    <property type="protein sequence ID" value="HGB13697.1"/>
    <property type="molecule type" value="Genomic_DNA"/>
</dbReference>
<comment type="subcellular location">
    <subcellularLocation>
        <location evidence="7">Cytoplasm</location>
    </subcellularLocation>
</comment>
<dbReference type="NCBIfam" id="TIGR00755">
    <property type="entry name" value="ksgA"/>
    <property type="match status" value="1"/>
</dbReference>
<comment type="function">
    <text evidence="7">Specifically dimethylates two adjacent adenosines (A1518 and A1519) in the loop of a conserved hairpin near the 3'-end of 16S rRNA in the 30S particle. May play a critical role in biogenesis of 30S subunits.</text>
</comment>
<feature type="binding site" evidence="7 8">
    <location>
        <position position="143"/>
    </location>
    <ligand>
        <name>S-adenosyl-L-methionine</name>
        <dbReference type="ChEBI" id="CHEBI:59789"/>
    </ligand>
</feature>
<evidence type="ECO:0000256" key="3">
    <source>
        <dbReference type="ARBA" id="ARBA00022603"/>
    </source>
</evidence>
<evidence type="ECO:0000256" key="5">
    <source>
        <dbReference type="ARBA" id="ARBA00022691"/>
    </source>
</evidence>
<dbReference type="InterPro" id="IPR029063">
    <property type="entry name" value="SAM-dependent_MTases_sf"/>
</dbReference>
<sequence length="312" mass="34305">MFSPFGWPSACAGPKSLNGARPIVSFPSPKTVLHRLGLRPKKSLGQHFLLYPHQARRIVDALELGPQEVVVEIGPGLGALTVLLAEAAKEVLALEVDKALIDYLRAELLPACPRLRLLEMDVMQFDFLGARRAAGQPLKVVGNLPYHITSPLLFKLMEEKAAFSLAVLMVQEEVGDRLLAKPGGKDYGILSVMAQYHFRLRKLFSLGPANFYPPPQVSSVVLRLEPVGPSPRAADESLFRQVVKIAFAQRRKTLKNTLAVQAAAFGLQPPDFLALLEEAGIDPGRRAETLSVSQFVELSNRIFEKRKQAEEG</sequence>
<dbReference type="InterPro" id="IPR020596">
    <property type="entry name" value="rRNA_Ade_Mease_Trfase_CS"/>
</dbReference>
<evidence type="ECO:0000256" key="7">
    <source>
        <dbReference type="HAMAP-Rule" id="MF_00607"/>
    </source>
</evidence>
<accession>A0A7C3WRS1</accession>
<protein>
    <recommendedName>
        <fullName evidence="7">Ribosomal RNA small subunit methyltransferase A</fullName>
        <ecNumber evidence="7">2.1.1.182</ecNumber>
    </recommendedName>
    <alternativeName>
        <fullName evidence="7">16S rRNA (adenine(1518)-N(6)/adenine(1519)-N(6))-dimethyltransferase</fullName>
    </alternativeName>
    <alternativeName>
        <fullName evidence="7">16S rRNA dimethyladenosine transferase</fullName>
    </alternativeName>
    <alternativeName>
        <fullName evidence="7">16S rRNA dimethylase</fullName>
    </alternativeName>
    <alternativeName>
        <fullName evidence="7">S-adenosylmethionine-6-N', N'-adenosyl(rRNA) dimethyltransferase</fullName>
    </alternativeName>
</protein>
<feature type="binding site" evidence="7 8">
    <location>
        <position position="74"/>
    </location>
    <ligand>
        <name>S-adenosyl-L-methionine</name>
        <dbReference type="ChEBI" id="CHEBI:59789"/>
    </ligand>
</feature>
<keyword evidence="1 7" id="KW-0963">Cytoplasm</keyword>